<evidence type="ECO:0000259" key="9">
    <source>
        <dbReference type="PROSITE" id="PS51837"/>
    </source>
</evidence>
<dbReference type="PROSITE" id="PS51837">
    <property type="entry name" value="LITAF"/>
    <property type="match status" value="1"/>
</dbReference>
<feature type="transmembrane region" description="Helical" evidence="8">
    <location>
        <begin position="99"/>
        <end position="120"/>
    </location>
</feature>
<comment type="caution">
    <text evidence="10">The sequence shown here is derived from an EMBL/GenBank/DDBJ whole genome shotgun (WGS) entry which is preliminary data.</text>
</comment>
<gene>
    <name evidence="10" type="primary">X975_09043</name>
    <name evidence="10" type="ORF">TNIN_356021</name>
</gene>
<feature type="domain" description="LITAF" evidence="9">
    <location>
        <begin position="62"/>
        <end position="144"/>
    </location>
</feature>
<evidence type="ECO:0000256" key="8">
    <source>
        <dbReference type="SAM" id="Phobius"/>
    </source>
</evidence>
<keyword evidence="5" id="KW-0479">Metal-binding</keyword>
<dbReference type="SMART" id="SM00714">
    <property type="entry name" value="LITAF"/>
    <property type="match status" value="1"/>
</dbReference>
<keyword evidence="8" id="KW-0812">Transmembrane</keyword>
<accession>A0A8X6IGZ6</accession>
<dbReference type="InterPro" id="IPR006629">
    <property type="entry name" value="LITAF"/>
</dbReference>
<evidence type="ECO:0000256" key="6">
    <source>
        <dbReference type="ARBA" id="ARBA00022833"/>
    </source>
</evidence>
<evidence type="ECO:0000313" key="11">
    <source>
        <dbReference type="Proteomes" id="UP000886998"/>
    </source>
</evidence>
<keyword evidence="6" id="KW-0862">Zinc</keyword>
<evidence type="ECO:0000313" key="10">
    <source>
        <dbReference type="EMBL" id="GFS45483.1"/>
    </source>
</evidence>
<reference evidence="10" key="1">
    <citation type="submission" date="2020-08" db="EMBL/GenBank/DDBJ databases">
        <title>Multicomponent nature underlies the extraordinary mechanical properties of spider dragline silk.</title>
        <authorList>
            <person name="Kono N."/>
            <person name="Nakamura H."/>
            <person name="Mori M."/>
            <person name="Yoshida Y."/>
            <person name="Ohtoshi R."/>
            <person name="Malay A.D."/>
            <person name="Moran D.A.P."/>
            <person name="Tomita M."/>
            <person name="Numata K."/>
            <person name="Arakawa K."/>
        </authorList>
    </citation>
    <scope>NUCLEOTIDE SEQUENCE</scope>
</reference>
<dbReference type="AlphaFoldDB" id="A0A8X6IGZ6"/>
<evidence type="ECO:0000256" key="4">
    <source>
        <dbReference type="ARBA" id="ARBA00005975"/>
    </source>
</evidence>
<dbReference type="InterPro" id="IPR037519">
    <property type="entry name" value="LITAF_fam"/>
</dbReference>
<keyword evidence="11" id="KW-1185">Reference proteome</keyword>
<evidence type="ECO:0000256" key="5">
    <source>
        <dbReference type="ARBA" id="ARBA00022723"/>
    </source>
</evidence>
<comment type="similarity">
    <text evidence="4">Belongs to the CDIP1/LITAF family.</text>
</comment>
<dbReference type="EMBL" id="BMAV01025873">
    <property type="protein sequence ID" value="GFS45483.1"/>
    <property type="molecule type" value="Genomic_DNA"/>
</dbReference>
<sequence>MPRPKAVIDPTVALLGFPYNLNETGVSYPKEFLLCHHSAALKGTYEREGRHMQPISIETYPTHPVIITPPALLGPQPMRVTCGNCQRSVLTSVVRENGACAYIASLFVCLLCCPCFWIPLCLDSCKDAHHSCPGCGARLGTYKKM</sequence>
<dbReference type="GO" id="GO:0031902">
    <property type="term" value="C:late endosome membrane"/>
    <property type="evidence" value="ECO:0007669"/>
    <property type="project" value="UniProtKB-SubCell"/>
</dbReference>
<evidence type="ECO:0000256" key="2">
    <source>
        <dbReference type="ARBA" id="ARBA00004481"/>
    </source>
</evidence>
<name>A0A8X6IGZ6_9ARAC</name>
<dbReference type="PANTHER" id="PTHR23292:SF6">
    <property type="entry name" value="FI16602P1-RELATED"/>
    <property type="match status" value="1"/>
</dbReference>
<comment type="subcellular location">
    <subcellularLocation>
        <location evidence="2">Endosome membrane</location>
        <topology evidence="2">Peripheral membrane protein</topology>
    </subcellularLocation>
    <subcellularLocation>
        <location evidence="1">Late endosome membrane</location>
    </subcellularLocation>
    <subcellularLocation>
        <location evidence="3">Lysosome membrane</location>
        <topology evidence="3">Peripheral membrane protein</topology>
        <orientation evidence="3">Cytoplasmic side</orientation>
    </subcellularLocation>
</comment>
<organism evidence="10 11">
    <name type="scientific">Trichonephila inaurata madagascariensis</name>
    <dbReference type="NCBI Taxonomy" id="2747483"/>
    <lineage>
        <taxon>Eukaryota</taxon>
        <taxon>Metazoa</taxon>
        <taxon>Ecdysozoa</taxon>
        <taxon>Arthropoda</taxon>
        <taxon>Chelicerata</taxon>
        <taxon>Arachnida</taxon>
        <taxon>Araneae</taxon>
        <taxon>Araneomorphae</taxon>
        <taxon>Entelegynae</taxon>
        <taxon>Araneoidea</taxon>
        <taxon>Nephilidae</taxon>
        <taxon>Trichonephila</taxon>
        <taxon>Trichonephila inaurata</taxon>
    </lineage>
</organism>
<dbReference type="GO" id="GO:0008270">
    <property type="term" value="F:zinc ion binding"/>
    <property type="evidence" value="ECO:0007669"/>
    <property type="project" value="TreeGrafter"/>
</dbReference>
<dbReference type="GO" id="GO:0005765">
    <property type="term" value="C:lysosomal membrane"/>
    <property type="evidence" value="ECO:0007669"/>
    <property type="project" value="UniProtKB-SubCell"/>
</dbReference>
<proteinExistence type="inferred from homology"/>
<keyword evidence="7 8" id="KW-0472">Membrane</keyword>
<evidence type="ECO:0000256" key="7">
    <source>
        <dbReference type="ARBA" id="ARBA00023136"/>
    </source>
</evidence>
<dbReference type="Pfam" id="PF10601">
    <property type="entry name" value="zf-LITAF-like"/>
    <property type="match status" value="1"/>
</dbReference>
<protein>
    <submittedName>
        <fullName evidence="10">Lipopolysaccharide-induced tumor necrosis factor-alpha factor-like protein</fullName>
    </submittedName>
</protein>
<keyword evidence="8" id="KW-1133">Transmembrane helix</keyword>
<evidence type="ECO:0000256" key="3">
    <source>
        <dbReference type="ARBA" id="ARBA00004630"/>
    </source>
</evidence>
<dbReference type="PANTHER" id="PTHR23292">
    <property type="entry name" value="LIPOPOLYSACCHARIDE-INDUCED TUMOR NECROSIS FACTOR-ALPHA FACTOR"/>
    <property type="match status" value="1"/>
</dbReference>
<dbReference type="Proteomes" id="UP000886998">
    <property type="component" value="Unassembled WGS sequence"/>
</dbReference>
<dbReference type="OrthoDB" id="5599753at2759"/>
<evidence type="ECO:0000256" key="1">
    <source>
        <dbReference type="ARBA" id="ARBA00004414"/>
    </source>
</evidence>